<reference evidence="1" key="1">
    <citation type="journal article" date="2021" name="Proc. Natl. Acad. Sci. U.S.A.">
        <title>A Catalog of Tens of Thousands of Viruses from Human Metagenomes Reveals Hidden Associations with Chronic Diseases.</title>
        <authorList>
            <person name="Tisza M.J."/>
            <person name="Buck C.B."/>
        </authorList>
    </citation>
    <scope>NUCLEOTIDE SEQUENCE</scope>
    <source>
        <strain evidence="1">CtdNl2</strain>
    </source>
</reference>
<organism evidence="1">
    <name type="scientific">Myoviridae sp. ctdNl2</name>
    <dbReference type="NCBI Taxonomy" id="2825140"/>
    <lineage>
        <taxon>Viruses</taxon>
        <taxon>Duplodnaviria</taxon>
        <taxon>Heunggongvirae</taxon>
        <taxon>Uroviricota</taxon>
        <taxon>Caudoviricetes</taxon>
    </lineage>
</organism>
<sequence>MEIINRGGTNILKAIQQGAKEVSKRNGIADMHLVDDSTVQSKVEEAFGSIPNSSHTSGGQEVFTNYNSVAKVSSNIAKNVSFEDKLVLKLQKCIETLADTGEYYNAVDALFTLYTMDSLTDGVVDSITRRDLKEIKSIVSEFKEMVDSL</sequence>
<protein>
    <submittedName>
        <fullName evidence="1">Uncharacterized protein</fullName>
    </submittedName>
</protein>
<name>A0A8S5QG54_9CAUD</name>
<dbReference type="EMBL" id="BK015652">
    <property type="protein sequence ID" value="DAE18231.1"/>
    <property type="molecule type" value="Genomic_DNA"/>
</dbReference>
<accession>A0A8S5QG54</accession>
<evidence type="ECO:0000313" key="1">
    <source>
        <dbReference type="EMBL" id="DAE18231.1"/>
    </source>
</evidence>
<proteinExistence type="predicted"/>